<keyword evidence="2" id="KW-1185">Reference proteome</keyword>
<protein>
    <submittedName>
        <fullName evidence="1">Uncharacterized protein</fullName>
    </submittedName>
</protein>
<proteinExistence type="predicted"/>
<evidence type="ECO:0000313" key="2">
    <source>
        <dbReference type="Proteomes" id="UP001427805"/>
    </source>
</evidence>
<evidence type="ECO:0000313" key="1">
    <source>
        <dbReference type="EMBL" id="MEN3746367.1"/>
    </source>
</evidence>
<dbReference type="Proteomes" id="UP001427805">
    <property type="component" value="Unassembled WGS sequence"/>
</dbReference>
<accession>A0ABV0B7K7</accession>
<dbReference type="RefSeq" id="WP_346245371.1">
    <property type="nucleotide sequence ID" value="NZ_JBDIZK010000002.1"/>
</dbReference>
<gene>
    <name evidence="1" type="ORF">TPR58_04245</name>
</gene>
<dbReference type="EMBL" id="JBDIZK010000002">
    <property type="protein sequence ID" value="MEN3746367.1"/>
    <property type="molecule type" value="Genomic_DNA"/>
</dbReference>
<reference evidence="1 2" key="1">
    <citation type="submission" date="2024-05" db="EMBL/GenBank/DDBJ databases">
        <title>Sphingomonas sp. HF-S3 16S ribosomal RNA gene Genome sequencing and assembly.</title>
        <authorList>
            <person name="Lee H."/>
        </authorList>
    </citation>
    <scope>NUCLEOTIDE SEQUENCE [LARGE SCALE GENOMIC DNA]</scope>
    <source>
        <strain evidence="1 2">HF-S3</strain>
    </source>
</reference>
<comment type="caution">
    <text evidence="1">The sequence shown here is derived from an EMBL/GenBank/DDBJ whole genome shotgun (WGS) entry which is preliminary data.</text>
</comment>
<sequence length="95" mass="10669">MDRSAAIEALRSEGLFAVERTWSLGDSIAVGSLPTSDGEIVSYRLMMYLYPAEDRHWNIANLIEPRGPDHDCRLPLDEAVARVIQLMRNAELALK</sequence>
<organism evidence="1 2">
    <name type="scientific">Sphingomonas rustica</name>
    <dbReference type="NCBI Taxonomy" id="3103142"/>
    <lineage>
        <taxon>Bacteria</taxon>
        <taxon>Pseudomonadati</taxon>
        <taxon>Pseudomonadota</taxon>
        <taxon>Alphaproteobacteria</taxon>
        <taxon>Sphingomonadales</taxon>
        <taxon>Sphingomonadaceae</taxon>
        <taxon>Sphingomonas</taxon>
    </lineage>
</organism>
<name>A0ABV0B7K7_9SPHN</name>